<sequence length="258" mass="28423">MNAADAAEDYRTTLQELRANNKNTINLLTILADDYSEVAHAIVQTIDDHLHNVTQEQKLPTLYLTDSIVKNVSTPYKALFEKCIVKMFLHCFKSGDERVRTALHRLRLTWTEIFSRGKLYELDIKVNQEDPKWPIDTPVPNGGNGKNRTVPTSSVASSSTTTVPTPIVRPSTSNQKVHVNPKFMDKMAVKKGEGASPSSSSSSVSSRTVTVGKSNEVKVEVKPILKKAVAISARDPRAAKDPRGGGGKEKDEVKKVKK</sequence>
<proteinExistence type="evidence at transcript level"/>
<dbReference type="Gene3D" id="1.25.40.90">
    <property type="match status" value="1"/>
</dbReference>
<dbReference type="GO" id="GO:0031124">
    <property type="term" value="P:mRNA 3'-end processing"/>
    <property type="evidence" value="ECO:0007669"/>
    <property type="project" value="InterPro"/>
</dbReference>
<protein>
    <submittedName>
        <fullName evidence="3">R144.2b</fullName>
    </submittedName>
</protein>
<dbReference type="InterPro" id="IPR006569">
    <property type="entry name" value="CID_dom"/>
</dbReference>
<dbReference type="PROSITE" id="PS51391">
    <property type="entry name" value="CID"/>
    <property type="match status" value="1"/>
</dbReference>
<feature type="region of interest" description="Disordered" evidence="1">
    <location>
        <begin position="190"/>
        <end position="216"/>
    </location>
</feature>
<name>Q6WGK2_PRIPA</name>
<evidence type="ECO:0000313" key="3">
    <source>
        <dbReference type="EMBL" id="AAP41126.1"/>
    </source>
</evidence>
<dbReference type="GO" id="GO:0003729">
    <property type="term" value="F:mRNA binding"/>
    <property type="evidence" value="ECO:0007669"/>
    <property type="project" value="InterPro"/>
</dbReference>
<organism evidence="3">
    <name type="scientific">Pristionchus pacificus</name>
    <name type="common">Parasitic nematode worm</name>
    <dbReference type="NCBI Taxonomy" id="54126"/>
    <lineage>
        <taxon>Eukaryota</taxon>
        <taxon>Metazoa</taxon>
        <taxon>Ecdysozoa</taxon>
        <taxon>Nematoda</taxon>
        <taxon>Chromadorea</taxon>
        <taxon>Rhabditida</taxon>
        <taxon>Rhabditina</taxon>
        <taxon>Diplogasteromorpha</taxon>
        <taxon>Diplogasteroidea</taxon>
        <taxon>Neodiplogasteridae</taxon>
        <taxon>Pristionchus</taxon>
    </lineage>
</organism>
<dbReference type="InterPro" id="IPR008942">
    <property type="entry name" value="ENTH_VHS"/>
</dbReference>
<dbReference type="Pfam" id="PF04818">
    <property type="entry name" value="CID"/>
    <property type="match status" value="1"/>
</dbReference>
<dbReference type="EMBL" id="AY286500">
    <property type="protein sequence ID" value="AAP41126.1"/>
    <property type="molecule type" value="mRNA"/>
</dbReference>
<dbReference type="GO" id="GO:0000993">
    <property type="term" value="F:RNA polymerase II complex binding"/>
    <property type="evidence" value="ECO:0007669"/>
    <property type="project" value="InterPro"/>
</dbReference>
<feature type="compositionally biased region" description="Basic and acidic residues" evidence="1">
    <location>
        <begin position="234"/>
        <end position="258"/>
    </location>
</feature>
<evidence type="ECO:0000256" key="1">
    <source>
        <dbReference type="SAM" id="MobiDB-lite"/>
    </source>
</evidence>
<accession>Q6WGK2</accession>
<evidence type="ECO:0000259" key="2">
    <source>
        <dbReference type="PROSITE" id="PS51391"/>
    </source>
</evidence>
<dbReference type="HOGENOM" id="CLU_014705_0_0_1"/>
<dbReference type="PANTHER" id="PTHR15921">
    <property type="entry name" value="PRE-MRNA CLEAVAGE COMPLEX II"/>
    <property type="match status" value="1"/>
</dbReference>
<dbReference type="SMART" id="SM00582">
    <property type="entry name" value="RPR"/>
    <property type="match status" value="1"/>
</dbReference>
<reference evidence="3" key="2">
    <citation type="submission" date="2003-04" db="EMBL/GenBank/DDBJ databases">
        <authorList>
            <person name="Lee K.-Z."/>
            <person name="Sommer R.J."/>
        </authorList>
    </citation>
    <scope>NUCLEOTIDE SEQUENCE</scope>
</reference>
<dbReference type="InterPro" id="IPR045154">
    <property type="entry name" value="PCF11-like"/>
</dbReference>
<dbReference type="CDD" id="cd16982">
    <property type="entry name" value="CID_Pcf11"/>
    <property type="match status" value="1"/>
</dbReference>
<feature type="region of interest" description="Disordered" evidence="1">
    <location>
        <begin position="133"/>
        <end position="174"/>
    </location>
</feature>
<dbReference type="InterPro" id="IPR047415">
    <property type="entry name" value="Pcf11_CID"/>
</dbReference>
<feature type="domain" description="CID" evidence="2">
    <location>
        <begin position="2"/>
        <end position="130"/>
    </location>
</feature>
<feature type="compositionally biased region" description="Low complexity" evidence="1">
    <location>
        <begin position="196"/>
        <end position="206"/>
    </location>
</feature>
<dbReference type="PANTHER" id="PTHR15921:SF3">
    <property type="entry name" value="PRE-MRNA CLEAVAGE COMPLEX 2 PROTEIN PCF11"/>
    <property type="match status" value="1"/>
</dbReference>
<feature type="region of interest" description="Disordered" evidence="1">
    <location>
        <begin position="228"/>
        <end position="258"/>
    </location>
</feature>
<reference evidence="3" key="1">
    <citation type="journal article" date="2003" name="Mol. Biol. Evol.">
        <title>Operon structure and trans-splicing in the nematode Pristionchus pacificus.</title>
        <authorList>
            <person name="Lee K.Z."/>
            <person name="Sommer R.J."/>
        </authorList>
    </citation>
    <scope>NUCLEOTIDE SEQUENCE</scope>
</reference>
<dbReference type="FunFam" id="1.25.40.90:FF:000023">
    <property type="entry name" value="polyadenylation and cleavage factor homolog 4"/>
    <property type="match status" value="1"/>
</dbReference>
<dbReference type="AlphaFoldDB" id="Q6WGK2"/>
<dbReference type="GO" id="GO:0006369">
    <property type="term" value="P:termination of RNA polymerase II transcription"/>
    <property type="evidence" value="ECO:0007669"/>
    <property type="project" value="InterPro"/>
</dbReference>
<dbReference type="SUPFAM" id="SSF48464">
    <property type="entry name" value="ENTH/VHS domain"/>
    <property type="match status" value="1"/>
</dbReference>
<feature type="compositionally biased region" description="Low complexity" evidence="1">
    <location>
        <begin position="149"/>
        <end position="173"/>
    </location>
</feature>